<comment type="similarity">
    <text evidence="1">Belongs to the Gfo/Idh/MocA family.</text>
</comment>
<dbReference type="STRING" id="67344.SAMN05216505_102350"/>
<dbReference type="Pfam" id="PF01408">
    <property type="entry name" value="GFO_IDH_MocA"/>
    <property type="match status" value="1"/>
</dbReference>
<dbReference type="InterPro" id="IPR051317">
    <property type="entry name" value="Gfo/Idh/MocA_oxidoreduct"/>
</dbReference>
<dbReference type="SUPFAM" id="SSF55347">
    <property type="entry name" value="Glyceraldehyde-3-phosphate dehydrogenase-like, C-terminal domain"/>
    <property type="match status" value="1"/>
</dbReference>
<dbReference type="GO" id="GO:0016491">
    <property type="term" value="F:oxidoreductase activity"/>
    <property type="evidence" value="ECO:0007669"/>
    <property type="project" value="UniProtKB-KW"/>
</dbReference>
<accession>A0A1G6M1V3</accession>
<dbReference type="SUPFAM" id="SSF51735">
    <property type="entry name" value="NAD(P)-binding Rossmann-fold domains"/>
    <property type="match status" value="1"/>
</dbReference>
<sequence length="345" mass="37444">MRIGIMGAGNIAAVHLGAVRATVGAELVGLHDIAADRARTTAATFGCRAFSSPASLYRNVDAVVVASPNHTHHAIATDAVRLGKHVLCEKPMAVSTTEAAAMARAVRDTGLRCVVGFNYRFLDVAERMRQLISSEELGRPLMVEAAFRRGSALTRSTFTWRDSAQGRSTSGALGDLGVHLIDLLHFLFRAQVDTASCVTRLRTHIPEKEGRAVDVDDDAFVAGRLGSGMYFQLTASKATLPEETGLFLKVVCTRGEFVYHSREDRTLLVRPGTEWHRESLPPPGPTADPSGEVPGWADSFHRQLGEWVDVVVHGKESDRLADFEDGLRAQLVLARLLEVRAEGPV</sequence>
<dbReference type="Gene3D" id="3.30.360.10">
    <property type="entry name" value="Dihydrodipicolinate Reductase, domain 2"/>
    <property type="match status" value="1"/>
</dbReference>
<feature type="region of interest" description="Disordered" evidence="3">
    <location>
        <begin position="274"/>
        <end position="294"/>
    </location>
</feature>
<evidence type="ECO:0000256" key="3">
    <source>
        <dbReference type="SAM" id="MobiDB-lite"/>
    </source>
</evidence>
<dbReference type="RefSeq" id="WP_055573077.1">
    <property type="nucleotide sequence ID" value="NZ_FMZK01000002.1"/>
</dbReference>
<reference evidence="7" key="1">
    <citation type="submission" date="2016-10" db="EMBL/GenBank/DDBJ databases">
        <authorList>
            <person name="Varghese N."/>
            <person name="Submissions S."/>
        </authorList>
    </citation>
    <scope>NUCLEOTIDE SEQUENCE [LARGE SCALE GENOMIC DNA]</scope>
    <source>
        <strain evidence="7">CGMCC 4.3504</strain>
    </source>
</reference>
<dbReference type="InterPro" id="IPR004104">
    <property type="entry name" value="Gfo/Idh/MocA-like_OxRdtase_C"/>
</dbReference>
<dbReference type="Proteomes" id="UP000182100">
    <property type="component" value="Unassembled WGS sequence"/>
</dbReference>
<dbReference type="PANTHER" id="PTHR43708:SF5">
    <property type="entry name" value="CONSERVED EXPRESSED OXIDOREDUCTASE (EUROFUNG)-RELATED"/>
    <property type="match status" value="1"/>
</dbReference>
<dbReference type="InterPro" id="IPR000683">
    <property type="entry name" value="Gfo/Idh/MocA-like_OxRdtase_N"/>
</dbReference>
<evidence type="ECO:0000259" key="5">
    <source>
        <dbReference type="Pfam" id="PF02894"/>
    </source>
</evidence>
<evidence type="ECO:0000256" key="2">
    <source>
        <dbReference type="ARBA" id="ARBA00023002"/>
    </source>
</evidence>
<dbReference type="PANTHER" id="PTHR43708">
    <property type="entry name" value="CONSERVED EXPRESSED OXIDOREDUCTASE (EUROFUNG)"/>
    <property type="match status" value="1"/>
</dbReference>
<name>A0A1G6M1V3_9ACTN</name>
<keyword evidence="2" id="KW-0560">Oxidoreductase</keyword>
<evidence type="ECO:0000313" key="7">
    <source>
        <dbReference type="Proteomes" id="UP000182100"/>
    </source>
</evidence>
<evidence type="ECO:0000259" key="4">
    <source>
        <dbReference type="Pfam" id="PF01408"/>
    </source>
</evidence>
<proteinExistence type="inferred from homology"/>
<keyword evidence="7" id="KW-1185">Reference proteome</keyword>
<dbReference type="Gene3D" id="3.40.50.720">
    <property type="entry name" value="NAD(P)-binding Rossmann-like Domain"/>
    <property type="match status" value="1"/>
</dbReference>
<dbReference type="Pfam" id="PF02894">
    <property type="entry name" value="GFO_IDH_MocA_C"/>
    <property type="match status" value="1"/>
</dbReference>
<dbReference type="AlphaFoldDB" id="A0A1G6M1V3"/>
<dbReference type="GO" id="GO:0000166">
    <property type="term" value="F:nucleotide binding"/>
    <property type="evidence" value="ECO:0007669"/>
    <property type="project" value="InterPro"/>
</dbReference>
<evidence type="ECO:0000313" key="6">
    <source>
        <dbReference type="EMBL" id="SDC49518.1"/>
    </source>
</evidence>
<feature type="domain" description="Gfo/Idh/MocA-like oxidoreductase C-terminal" evidence="5">
    <location>
        <begin position="129"/>
        <end position="338"/>
    </location>
</feature>
<evidence type="ECO:0000256" key="1">
    <source>
        <dbReference type="ARBA" id="ARBA00010928"/>
    </source>
</evidence>
<feature type="domain" description="Gfo/Idh/MocA-like oxidoreductase N-terminal" evidence="4">
    <location>
        <begin position="1"/>
        <end position="117"/>
    </location>
</feature>
<organism evidence="6 7">
    <name type="scientific">Streptomyces prasinopilosus</name>
    <dbReference type="NCBI Taxonomy" id="67344"/>
    <lineage>
        <taxon>Bacteria</taxon>
        <taxon>Bacillati</taxon>
        <taxon>Actinomycetota</taxon>
        <taxon>Actinomycetes</taxon>
        <taxon>Kitasatosporales</taxon>
        <taxon>Streptomycetaceae</taxon>
        <taxon>Streptomyces</taxon>
    </lineage>
</organism>
<gene>
    <name evidence="6" type="ORF">SAMN05216505_102350</name>
</gene>
<dbReference type="EMBL" id="FMZK01000002">
    <property type="protein sequence ID" value="SDC49518.1"/>
    <property type="molecule type" value="Genomic_DNA"/>
</dbReference>
<dbReference type="InterPro" id="IPR036291">
    <property type="entry name" value="NAD(P)-bd_dom_sf"/>
</dbReference>
<protein>
    <submittedName>
        <fullName evidence="6">Glucose-6-phosphate 3-dehydrogenase</fullName>
    </submittedName>
</protein>